<dbReference type="EMBL" id="JAMXLR010000006">
    <property type="protein sequence ID" value="MCO6042701.1"/>
    <property type="molecule type" value="Genomic_DNA"/>
</dbReference>
<keyword evidence="1" id="KW-0472">Membrane</keyword>
<keyword evidence="1" id="KW-0812">Transmembrane</keyword>
<accession>A0A9X2JEJ0</accession>
<keyword evidence="3" id="KW-1185">Reference proteome</keyword>
<comment type="caution">
    <text evidence="2">The sequence shown here is derived from an EMBL/GenBank/DDBJ whole genome shotgun (WGS) entry which is preliminary data.</text>
</comment>
<keyword evidence="1" id="KW-1133">Transmembrane helix</keyword>
<evidence type="ECO:0000313" key="2">
    <source>
        <dbReference type="EMBL" id="MCO6042701.1"/>
    </source>
</evidence>
<evidence type="ECO:0000313" key="3">
    <source>
        <dbReference type="Proteomes" id="UP001155241"/>
    </source>
</evidence>
<reference evidence="2" key="1">
    <citation type="submission" date="2022-06" db="EMBL/GenBank/DDBJ databases">
        <title>Aeoliella straminimaris, a novel planctomycete from sediments.</title>
        <authorList>
            <person name="Vitorino I.R."/>
            <person name="Lage O.M."/>
        </authorList>
    </citation>
    <scope>NUCLEOTIDE SEQUENCE</scope>
    <source>
        <strain evidence="2">ICT_H6.2</strain>
    </source>
</reference>
<feature type="transmembrane region" description="Helical" evidence="1">
    <location>
        <begin position="13"/>
        <end position="35"/>
    </location>
</feature>
<name>A0A9X2JEJ0_9BACT</name>
<dbReference type="RefSeq" id="WP_252850797.1">
    <property type="nucleotide sequence ID" value="NZ_JAMXLR010000006.1"/>
</dbReference>
<feature type="transmembrane region" description="Helical" evidence="1">
    <location>
        <begin position="76"/>
        <end position="98"/>
    </location>
</feature>
<feature type="transmembrane region" description="Helical" evidence="1">
    <location>
        <begin position="47"/>
        <end position="70"/>
    </location>
</feature>
<dbReference type="Proteomes" id="UP001155241">
    <property type="component" value="Unassembled WGS sequence"/>
</dbReference>
<proteinExistence type="predicted"/>
<gene>
    <name evidence="2" type="ORF">NG895_02165</name>
</gene>
<organism evidence="2 3">
    <name type="scientific">Aeoliella straminimaris</name>
    <dbReference type="NCBI Taxonomy" id="2954799"/>
    <lineage>
        <taxon>Bacteria</taxon>
        <taxon>Pseudomonadati</taxon>
        <taxon>Planctomycetota</taxon>
        <taxon>Planctomycetia</taxon>
        <taxon>Pirellulales</taxon>
        <taxon>Lacipirellulaceae</taxon>
        <taxon>Aeoliella</taxon>
    </lineage>
</organism>
<sequence>MATKPIDDDFDGAWFYGLAMGAVLVFSWHEIVTLFAGEAVGARIIAAWFMCQLAGRTFCIFVDGLHAWFVKRLGPLVGVVTTILLVVVLVRGSLMIAVHAKTEQPETQQSHTSSSDDLNTFHFATAHDTAA</sequence>
<evidence type="ECO:0000256" key="1">
    <source>
        <dbReference type="SAM" id="Phobius"/>
    </source>
</evidence>
<dbReference type="AlphaFoldDB" id="A0A9X2JEJ0"/>
<protein>
    <submittedName>
        <fullName evidence="2">Uncharacterized protein</fullName>
    </submittedName>
</protein>